<gene>
    <name evidence="1" type="ORF">AWT59_2120</name>
</gene>
<dbReference type="InterPro" id="IPR010237">
    <property type="entry name" value="Pyr-5-nucltdase"/>
</dbReference>
<evidence type="ECO:0000313" key="2">
    <source>
        <dbReference type="Proteomes" id="UP000070578"/>
    </source>
</evidence>
<organism evidence="1 2">
    <name type="scientific">Candidatus Gallionella acididurans</name>
    <dbReference type="NCBI Taxonomy" id="1796491"/>
    <lineage>
        <taxon>Bacteria</taxon>
        <taxon>Pseudomonadati</taxon>
        <taxon>Pseudomonadota</taxon>
        <taxon>Betaproteobacteria</taxon>
        <taxon>Nitrosomonadales</taxon>
        <taxon>Gallionellaceae</taxon>
        <taxon>Gallionella</taxon>
    </lineage>
</organism>
<dbReference type="InterPro" id="IPR006439">
    <property type="entry name" value="HAD-SF_hydro_IA"/>
</dbReference>
<dbReference type="InterPro" id="IPR036412">
    <property type="entry name" value="HAD-like_sf"/>
</dbReference>
<dbReference type="Gene3D" id="3.40.50.1000">
    <property type="entry name" value="HAD superfamily/HAD-like"/>
    <property type="match status" value="1"/>
</dbReference>
<protein>
    <submittedName>
        <fullName evidence="1">Pyrimidine 5'-nucleotidase</fullName>
    </submittedName>
</protein>
<dbReference type="AlphaFoldDB" id="A0A139BRY3"/>
<dbReference type="SFLD" id="SFLDG01129">
    <property type="entry name" value="C1.5:_HAD__Beta-PGM__Phosphata"/>
    <property type="match status" value="1"/>
</dbReference>
<dbReference type="EMBL" id="LSLI01000058">
    <property type="protein sequence ID" value="KXS31744.1"/>
    <property type="molecule type" value="Genomic_DNA"/>
</dbReference>
<dbReference type="Gene3D" id="1.10.150.450">
    <property type="match status" value="1"/>
</dbReference>
<reference evidence="1 2" key="2">
    <citation type="submission" date="2016-03" db="EMBL/GenBank/DDBJ databases">
        <title>New uncultured bacterium of the family Gallionellaceae from acid mine drainage: description and reconstruction of genome based on metagenomic analysis of microbial community.</title>
        <authorList>
            <person name="Kadnikov V."/>
            <person name="Ivasenko D."/>
            <person name="Beletsky A."/>
            <person name="Mardanov A."/>
            <person name="Danilova E."/>
            <person name="Pimenov N."/>
            <person name="Karnachuk O."/>
            <person name="Ravin N."/>
        </authorList>
    </citation>
    <scope>NUCLEOTIDE SEQUENCE [LARGE SCALE GENOMIC DNA]</scope>
    <source>
        <strain evidence="1">ShG14-8</strain>
    </source>
</reference>
<accession>A0A139BRY3</accession>
<dbReference type="PANTHER" id="PTHR12725">
    <property type="entry name" value="HALOACID DEHALOGENASE-LIKE HYDROLASE"/>
    <property type="match status" value="1"/>
</dbReference>
<dbReference type="NCBIfam" id="TIGR01509">
    <property type="entry name" value="HAD-SF-IA-v3"/>
    <property type="match status" value="1"/>
</dbReference>
<dbReference type="SUPFAM" id="SSF56784">
    <property type="entry name" value="HAD-like"/>
    <property type="match status" value="1"/>
</dbReference>
<dbReference type="Pfam" id="PF00702">
    <property type="entry name" value="Hydrolase"/>
    <property type="match status" value="1"/>
</dbReference>
<dbReference type="PANTHER" id="PTHR12725:SF117">
    <property type="entry name" value="HALOACID DEHALOGENASE-LIKE HYDROLASE"/>
    <property type="match status" value="1"/>
</dbReference>
<reference evidence="1 2" key="1">
    <citation type="submission" date="2016-02" db="EMBL/GenBank/DDBJ databases">
        <authorList>
            <person name="Wen L."/>
            <person name="He K."/>
            <person name="Yang H."/>
        </authorList>
    </citation>
    <scope>NUCLEOTIDE SEQUENCE [LARGE SCALE GENOMIC DNA]</scope>
    <source>
        <strain evidence="1">ShG14-8</strain>
    </source>
</reference>
<dbReference type="SFLD" id="SFLDG01132">
    <property type="entry name" value="C1.5.3:_5'-Nucleotidase_Like"/>
    <property type="match status" value="1"/>
</dbReference>
<name>A0A139BRY3_9PROT</name>
<dbReference type="NCBIfam" id="TIGR01993">
    <property type="entry name" value="Pyr-5-nucltdase"/>
    <property type="match status" value="1"/>
</dbReference>
<proteinExistence type="predicted"/>
<comment type="caution">
    <text evidence="1">The sequence shown here is derived from an EMBL/GenBank/DDBJ whole genome shotgun (WGS) entry which is preliminary data.</text>
</comment>
<sequence>MSERVWIFDLDNTLHNASAHVFPHINRSMTAYLQRYLRLDEEAANDLRVHYWQRYGATLSGLMRHHGTDPGHFLWHTHQFPDLPKMVLRDPRLRHVLKALPGRKVVFSNAPQHYANAVLKLLGVNDLFDDVIAVEHTRYRPKPDSRGFMYLLKKHRVRAGCCVMVEDSLENLLTAKKLGMRTVWVNVGNKSAPYVDVKIRDVMQLLQVRGLRTED</sequence>
<dbReference type="InterPro" id="IPR023214">
    <property type="entry name" value="HAD_sf"/>
</dbReference>
<evidence type="ECO:0000313" key="1">
    <source>
        <dbReference type="EMBL" id="KXS31744.1"/>
    </source>
</evidence>
<dbReference type="SFLD" id="SFLDS00003">
    <property type="entry name" value="Haloacid_Dehalogenase"/>
    <property type="match status" value="1"/>
</dbReference>
<dbReference type="Proteomes" id="UP000070578">
    <property type="component" value="Unassembled WGS sequence"/>
</dbReference>